<evidence type="ECO:0000256" key="1">
    <source>
        <dbReference type="ARBA" id="ARBA00004496"/>
    </source>
</evidence>
<dbReference type="Gene3D" id="3.40.50.2300">
    <property type="match status" value="1"/>
</dbReference>
<evidence type="ECO:0000313" key="13">
    <source>
        <dbReference type="Proteomes" id="UP000187280"/>
    </source>
</evidence>
<keyword evidence="13" id="KW-1185">Reference proteome</keyword>
<gene>
    <name evidence="12" type="ORF">SAMN02982996_01704</name>
</gene>
<organism evidence="12 13">
    <name type="scientific">Lonsdalea quercina</name>
    <dbReference type="NCBI Taxonomy" id="71657"/>
    <lineage>
        <taxon>Bacteria</taxon>
        <taxon>Pseudomonadati</taxon>
        <taxon>Pseudomonadota</taxon>
        <taxon>Gammaproteobacteria</taxon>
        <taxon>Enterobacterales</taxon>
        <taxon>Pectobacteriaceae</taxon>
        <taxon>Lonsdalea</taxon>
    </lineage>
</organism>
<dbReference type="InterPro" id="IPR051271">
    <property type="entry name" value="2C-system_Tx_regulators"/>
</dbReference>
<dbReference type="PANTHER" id="PTHR45526">
    <property type="entry name" value="TRANSCRIPTIONAL REGULATORY PROTEIN DPIA"/>
    <property type="match status" value="1"/>
</dbReference>
<accession>A0A1H4BIV9</accession>
<keyword evidence="8 9" id="KW-0804">Transcription</keyword>
<keyword evidence="4 9" id="KW-0902">Two-component regulatory system</keyword>
<dbReference type="InterPro" id="IPR048714">
    <property type="entry name" value="DpiA-like_HTH"/>
</dbReference>
<keyword evidence="5 9" id="KW-0805">Transcription regulation</keyword>
<protein>
    <recommendedName>
        <fullName evidence="9">Transcriptional regulatory protein</fullName>
    </recommendedName>
</protein>
<dbReference type="GO" id="GO:0000156">
    <property type="term" value="F:phosphorelay response regulator activity"/>
    <property type="evidence" value="ECO:0007669"/>
    <property type="project" value="TreeGrafter"/>
</dbReference>
<dbReference type="GO" id="GO:0005737">
    <property type="term" value="C:cytoplasm"/>
    <property type="evidence" value="ECO:0007669"/>
    <property type="project" value="UniProtKB-SubCell"/>
</dbReference>
<name>A0A1H4BIV9_9GAMM</name>
<dbReference type="InterPro" id="IPR024187">
    <property type="entry name" value="Sig_transdc_resp-reg_cit/mal"/>
</dbReference>
<comment type="subcellular location">
    <subcellularLocation>
        <location evidence="1 9">Cytoplasm</location>
    </subcellularLocation>
</comment>
<dbReference type="Pfam" id="PF20714">
    <property type="entry name" value="HTH_64"/>
    <property type="match status" value="1"/>
</dbReference>
<feature type="modified residue" description="4-aspartylphosphate" evidence="10">
    <location>
        <position position="69"/>
    </location>
</feature>
<keyword evidence="6 9" id="KW-0238">DNA-binding</keyword>
<keyword evidence="3 10" id="KW-0597">Phosphoprotein</keyword>
<evidence type="ECO:0000256" key="2">
    <source>
        <dbReference type="ARBA" id="ARBA00022490"/>
    </source>
</evidence>
<dbReference type="PANTHER" id="PTHR45526:SF1">
    <property type="entry name" value="TRANSCRIPTIONAL REGULATORY PROTEIN DCUR-RELATED"/>
    <property type="match status" value="1"/>
</dbReference>
<sequence length="241" mass="27543">MSIEKPTSSTDKSVENFEVLIVEDEKRLADIHAEFIEKNFNLRIVGIASTLQEARRLLQQHRPRLMLLDNYLPDGEGISLIESELMKGMNCSVIFITAASDMDTCAQAIRCGAFDYIIKPVSYPRLRSSLERFIQFVKAQYTYKYVDQQNVDVLYQLQSSAAPTGSTVKGIEENTLNLIQQIFHDAPETLFSVDEVVARTGLSKTTARRYLEHSLENRFLDVQMLYGKIGHPRRLYRKNNG</sequence>
<evidence type="ECO:0000256" key="9">
    <source>
        <dbReference type="PIRNR" id="PIRNR006171"/>
    </source>
</evidence>
<feature type="domain" description="Response regulatory" evidence="11">
    <location>
        <begin position="18"/>
        <end position="134"/>
    </location>
</feature>
<dbReference type="SUPFAM" id="SSF52172">
    <property type="entry name" value="CheY-like"/>
    <property type="match status" value="1"/>
</dbReference>
<dbReference type="Pfam" id="PF00072">
    <property type="entry name" value="Response_reg"/>
    <property type="match status" value="1"/>
</dbReference>
<evidence type="ECO:0000256" key="6">
    <source>
        <dbReference type="ARBA" id="ARBA00023125"/>
    </source>
</evidence>
<dbReference type="GO" id="GO:0003700">
    <property type="term" value="F:DNA-binding transcription factor activity"/>
    <property type="evidence" value="ECO:0007669"/>
    <property type="project" value="InterPro"/>
</dbReference>
<evidence type="ECO:0000259" key="11">
    <source>
        <dbReference type="PROSITE" id="PS50110"/>
    </source>
</evidence>
<dbReference type="RefSeq" id="WP_026743471.1">
    <property type="nucleotide sequence ID" value="NZ_FNQS01000005.1"/>
</dbReference>
<reference evidence="12 13" key="1">
    <citation type="submission" date="2016-10" db="EMBL/GenBank/DDBJ databases">
        <authorList>
            <person name="de Groot N.N."/>
        </authorList>
    </citation>
    <scope>NUCLEOTIDE SEQUENCE [LARGE SCALE GENOMIC DNA]</scope>
    <source>
        <strain evidence="12 13">ATCC 29281</strain>
    </source>
</reference>
<keyword evidence="2 9" id="KW-0963">Cytoplasm</keyword>
<dbReference type="SMART" id="SM00448">
    <property type="entry name" value="REC"/>
    <property type="match status" value="1"/>
</dbReference>
<dbReference type="Proteomes" id="UP000187280">
    <property type="component" value="Unassembled WGS sequence"/>
</dbReference>
<dbReference type="InterPro" id="IPR001789">
    <property type="entry name" value="Sig_transdc_resp-reg_receiver"/>
</dbReference>
<dbReference type="EMBL" id="FNQS01000005">
    <property type="protein sequence ID" value="SEA47968.1"/>
    <property type="molecule type" value="Genomic_DNA"/>
</dbReference>
<dbReference type="GeneID" id="97764585"/>
<evidence type="ECO:0000256" key="8">
    <source>
        <dbReference type="ARBA" id="ARBA00023163"/>
    </source>
</evidence>
<evidence type="ECO:0000313" key="12">
    <source>
        <dbReference type="EMBL" id="SEA47968.1"/>
    </source>
</evidence>
<dbReference type="STRING" id="71657.SAMN02982996_01704"/>
<evidence type="ECO:0000256" key="5">
    <source>
        <dbReference type="ARBA" id="ARBA00023015"/>
    </source>
</evidence>
<proteinExistence type="predicted"/>
<evidence type="ECO:0000256" key="4">
    <source>
        <dbReference type="ARBA" id="ARBA00023012"/>
    </source>
</evidence>
<evidence type="ECO:0000256" key="10">
    <source>
        <dbReference type="PROSITE-ProRule" id="PRU00169"/>
    </source>
</evidence>
<keyword evidence="7 9" id="KW-0010">Activator</keyword>
<dbReference type="eggNOG" id="COG4565">
    <property type="taxonomic scope" value="Bacteria"/>
</dbReference>
<dbReference type="InterPro" id="IPR011006">
    <property type="entry name" value="CheY-like_superfamily"/>
</dbReference>
<dbReference type="GO" id="GO:0003677">
    <property type="term" value="F:DNA binding"/>
    <property type="evidence" value="ECO:0007669"/>
    <property type="project" value="UniProtKB-KW"/>
</dbReference>
<evidence type="ECO:0000256" key="7">
    <source>
        <dbReference type="ARBA" id="ARBA00023159"/>
    </source>
</evidence>
<dbReference type="AlphaFoldDB" id="A0A1H4BIV9"/>
<evidence type="ECO:0000256" key="3">
    <source>
        <dbReference type="ARBA" id="ARBA00022553"/>
    </source>
</evidence>
<dbReference type="PIRSF" id="PIRSF006171">
    <property type="entry name" value="RR_citrat_malat"/>
    <property type="match status" value="1"/>
</dbReference>
<dbReference type="PROSITE" id="PS50110">
    <property type="entry name" value="RESPONSE_REGULATORY"/>
    <property type="match status" value="1"/>
</dbReference>